<dbReference type="GO" id="GO:0098542">
    <property type="term" value="P:defense response to other organism"/>
    <property type="evidence" value="ECO:0007669"/>
    <property type="project" value="TreeGrafter"/>
</dbReference>
<dbReference type="PANTHER" id="PTHR23155">
    <property type="entry name" value="DISEASE RESISTANCE PROTEIN RP"/>
    <property type="match status" value="1"/>
</dbReference>
<evidence type="ECO:0000256" key="1">
    <source>
        <dbReference type="ARBA" id="ARBA00022737"/>
    </source>
</evidence>
<dbReference type="InterPro" id="IPR036388">
    <property type="entry name" value="WH-like_DNA-bd_sf"/>
</dbReference>
<keyword evidence="2" id="KW-0611">Plant defense</keyword>
<accession>A0A3S3QNV8</accession>
<reference evidence="6 7" key="1">
    <citation type="journal article" date="2019" name="Nat. Plants">
        <title>Stout camphor tree genome fills gaps in understanding of flowering plant genome evolution.</title>
        <authorList>
            <person name="Chaw S.M."/>
            <person name="Liu Y.C."/>
            <person name="Wu Y.W."/>
            <person name="Wang H.Y."/>
            <person name="Lin C.I."/>
            <person name="Wu C.S."/>
            <person name="Ke H.M."/>
            <person name="Chang L.Y."/>
            <person name="Hsu C.Y."/>
            <person name="Yang H.T."/>
            <person name="Sudianto E."/>
            <person name="Hsu M.H."/>
            <person name="Wu K.P."/>
            <person name="Wang L.N."/>
            <person name="Leebens-Mack J.H."/>
            <person name="Tsai I.J."/>
        </authorList>
    </citation>
    <scope>NUCLEOTIDE SEQUENCE [LARGE SCALE GENOMIC DNA]</scope>
    <source>
        <strain evidence="7">cv. Chaw 1501</strain>
        <tissue evidence="6">Young leaves</tissue>
    </source>
</reference>
<dbReference type="InterPro" id="IPR044974">
    <property type="entry name" value="Disease_R_plants"/>
</dbReference>
<dbReference type="InterPro" id="IPR055414">
    <property type="entry name" value="LRR_R13L4/SHOC2-like"/>
</dbReference>
<feature type="coiled-coil region" evidence="3">
    <location>
        <begin position="33"/>
        <end position="88"/>
    </location>
</feature>
<dbReference type="InterPro" id="IPR058922">
    <property type="entry name" value="WHD_DRP"/>
</dbReference>
<gene>
    <name evidence="6" type="ORF">CKAN_01708000</name>
</gene>
<evidence type="ECO:0000313" key="6">
    <source>
        <dbReference type="EMBL" id="RWR88098.1"/>
    </source>
</evidence>
<dbReference type="InterPro" id="IPR032675">
    <property type="entry name" value="LRR_dom_sf"/>
</dbReference>
<dbReference type="EMBL" id="QPKB01000007">
    <property type="protein sequence ID" value="RWR88098.1"/>
    <property type="molecule type" value="Genomic_DNA"/>
</dbReference>
<keyword evidence="3" id="KW-0175">Coiled coil</keyword>
<evidence type="ECO:0000256" key="3">
    <source>
        <dbReference type="SAM" id="Coils"/>
    </source>
</evidence>
<evidence type="ECO:0000259" key="4">
    <source>
        <dbReference type="Pfam" id="PF23559"/>
    </source>
</evidence>
<organism evidence="6 7">
    <name type="scientific">Cinnamomum micranthum f. kanehirae</name>
    <dbReference type="NCBI Taxonomy" id="337451"/>
    <lineage>
        <taxon>Eukaryota</taxon>
        <taxon>Viridiplantae</taxon>
        <taxon>Streptophyta</taxon>
        <taxon>Embryophyta</taxon>
        <taxon>Tracheophyta</taxon>
        <taxon>Spermatophyta</taxon>
        <taxon>Magnoliopsida</taxon>
        <taxon>Magnoliidae</taxon>
        <taxon>Laurales</taxon>
        <taxon>Lauraceae</taxon>
        <taxon>Cinnamomum</taxon>
    </lineage>
</organism>
<keyword evidence="1" id="KW-0677">Repeat</keyword>
<dbReference type="Proteomes" id="UP000283530">
    <property type="component" value="Unassembled WGS sequence"/>
</dbReference>
<evidence type="ECO:0000256" key="2">
    <source>
        <dbReference type="ARBA" id="ARBA00022821"/>
    </source>
</evidence>
<dbReference type="Pfam" id="PF23598">
    <property type="entry name" value="LRR_14"/>
    <property type="match status" value="1"/>
</dbReference>
<name>A0A3S3QNV8_9MAGN</name>
<dbReference type="PANTHER" id="PTHR23155:SF1076">
    <property type="entry name" value="LEUCINE-RICH REPEAT (LRR) FAMILY PROTEIN-RELATED"/>
    <property type="match status" value="1"/>
</dbReference>
<dbReference type="Gene3D" id="3.80.10.10">
    <property type="entry name" value="Ribonuclease Inhibitor"/>
    <property type="match status" value="1"/>
</dbReference>
<evidence type="ECO:0000259" key="5">
    <source>
        <dbReference type="Pfam" id="PF23598"/>
    </source>
</evidence>
<dbReference type="Pfam" id="PF23559">
    <property type="entry name" value="WHD_DRP"/>
    <property type="match status" value="1"/>
</dbReference>
<feature type="domain" description="Disease resistance R13L4/SHOC-2-like LRR" evidence="5">
    <location>
        <begin position="296"/>
        <end position="572"/>
    </location>
</feature>
<dbReference type="Gene3D" id="1.10.10.10">
    <property type="entry name" value="Winged helix-like DNA-binding domain superfamily/Winged helix DNA-binding domain"/>
    <property type="match status" value="1"/>
</dbReference>
<dbReference type="SUPFAM" id="SSF52047">
    <property type="entry name" value="RNI-like"/>
    <property type="match status" value="1"/>
</dbReference>
<dbReference type="OrthoDB" id="1934998at2759"/>
<protein>
    <submittedName>
        <fullName evidence="6">Disease resistance RPP13-like protein 4</fullName>
    </submittedName>
</protein>
<proteinExistence type="predicted"/>
<feature type="domain" description="Disease resistance protein winged helix" evidence="4">
    <location>
        <begin position="157"/>
        <end position="232"/>
    </location>
</feature>
<dbReference type="AlphaFoldDB" id="A0A3S3QNV8"/>
<comment type="caution">
    <text evidence="6">The sequence shown here is derived from an EMBL/GenBank/DDBJ whole genome shotgun (WGS) entry which is preliminary data.</text>
</comment>
<evidence type="ECO:0000313" key="7">
    <source>
        <dbReference type="Proteomes" id="UP000283530"/>
    </source>
</evidence>
<sequence>MDSPVKISSADIELETLLRKRDFIGHSVEDAFLDCQKAIKNELEELNNNIENAREDLYSKTKPIADVLKEVRLNLREMEMIKKFVEEELHSIANFPSKDANGVREDASNTNEDILAKWPEIDRKMEFVLETAATGEKEKDFDKLNDLLKKCLMCLSIFPADKEIEKRVLIYWWIGEGFVQSEGAGAKTAEEVGEDLFNILIEKEFIHPVYKRFVTSEMESLRSKDIVKCKVHPWISWMLISKAKQDTDTDRMFFFDERGSPSSSQLESSCHCLVLKRDHSREQEEKQKKKQPSRLQSLFNLNEKYLRIQPLSKMKVTNVLQLGTWQGQLQDDIQVENSSFLSNLSLQAATLKYLSLRSVLGIRELPDSIALLTNLMILDLKDCKNLEKLNEKIKGLSKLTNLNISGCTLVRYMPKELGFLKEMEVLKGFVVCAKDSGQCTVAELATMSNLRKLSITVRRTATIGEDEWEGVSKMCRLRSLGITWGDQASLPPNNPLDLEKLELRRFPCEPEGTTWPKWMVYISTKLKKLRKLHIRGGKMDSLSPEQAMDIIELHLKHLQHLNLKWSEVSSKFPKLAYLEICGCPRIKGIPQSELNLTVDQCQTQSESEVEGVKSTHTVSPPPYPTYQAPLSLLPSWVF</sequence>
<dbReference type="STRING" id="337451.A0A3S3QNV8"/>
<keyword evidence="7" id="KW-1185">Reference proteome</keyword>